<reference evidence="1" key="1">
    <citation type="submission" date="2022-01" db="EMBL/GenBank/DDBJ databases">
        <authorList>
            <person name="King R."/>
        </authorList>
    </citation>
    <scope>NUCLEOTIDE SEQUENCE</scope>
</reference>
<dbReference type="AlphaFoldDB" id="A0A9P0EA14"/>
<dbReference type="Proteomes" id="UP001152798">
    <property type="component" value="Chromosome 1"/>
</dbReference>
<organism evidence="1 2">
    <name type="scientific">Nezara viridula</name>
    <name type="common">Southern green stink bug</name>
    <name type="synonym">Cimex viridulus</name>
    <dbReference type="NCBI Taxonomy" id="85310"/>
    <lineage>
        <taxon>Eukaryota</taxon>
        <taxon>Metazoa</taxon>
        <taxon>Ecdysozoa</taxon>
        <taxon>Arthropoda</taxon>
        <taxon>Hexapoda</taxon>
        <taxon>Insecta</taxon>
        <taxon>Pterygota</taxon>
        <taxon>Neoptera</taxon>
        <taxon>Paraneoptera</taxon>
        <taxon>Hemiptera</taxon>
        <taxon>Heteroptera</taxon>
        <taxon>Panheteroptera</taxon>
        <taxon>Pentatomomorpha</taxon>
        <taxon>Pentatomoidea</taxon>
        <taxon>Pentatomidae</taxon>
        <taxon>Pentatominae</taxon>
        <taxon>Nezara</taxon>
    </lineage>
</organism>
<evidence type="ECO:0000313" key="2">
    <source>
        <dbReference type="Proteomes" id="UP001152798"/>
    </source>
</evidence>
<gene>
    <name evidence="1" type="ORF">NEZAVI_LOCUS1340</name>
</gene>
<accession>A0A9P0EA14</accession>
<dbReference type="EMBL" id="OV725077">
    <property type="protein sequence ID" value="CAH1390081.1"/>
    <property type="molecule type" value="Genomic_DNA"/>
</dbReference>
<sequence>MVDVTIKTLHHFPYDANLVSLFTIWNTSQDPLADKGARDNHLARPSLIEVTFEDICSKWGRRLNIARQMGRHLGRSRGPTVV</sequence>
<name>A0A9P0EA14_NEZVI</name>
<proteinExistence type="predicted"/>
<protein>
    <submittedName>
        <fullName evidence="1">Uncharacterized protein</fullName>
    </submittedName>
</protein>
<keyword evidence="2" id="KW-1185">Reference proteome</keyword>
<evidence type="ECO:0000313" key="1">
    <source>
        <dbReference type="EMBL" id="CAH1390081.1"/>
    </source>
</evidence>